<organism evidence="2 3">
    <name type="scientific">Zalerion maritima</name>
    <dbReference type="NCBI Taxonomy" id="339359"/>
    <lineage>
        <taxon>Eukaryota</taxon>
        <taxon>Fungi</taxon>
        <taxon>Dikarya</taxon>
        <taxon>Ascomycota</taxon>
        <taxon>Pezizomycotina</taxon>
        <taxon>Sordariomycetes</taxon>
        <taxon>Lulworthiomycetidae</taxon>
        <taxon>Lulworthiales</taxon>
        <taxon>Lulworthiaceae</taxon>
        <taxon>Zalerion</taxon>
    </lineage>
</organism>
<feature type="region of interest" description="Disordered" evidence="1">
    <location>
        <begin position="78"/>
        <end position="218"/>
    </location>
</feature>
<feature type="compositionally biased region" description="Low complexity" evidence="1">
    <location>
        <begin position="107"/>
        <end position="147"/>
    </location>
</feature>
<proteinExistence type="predicted"/>
<accession>A0AAD5RK34</accession>
<name>A0AAD5RK34_9PEZI</name>
<sequence length="245" mass="26003">MLRIAAQIADEGEYSEVEILSTPKSTSGRKKTPTHFKVSLKGRDNNRNVAHENLIKIEHRDSTGNTWRYQTNNRASNYDYSTLEAKNGPPSGCPRNKRAQREREAAESAAKAGEQAQSSQAGEQAQSSQAGEQAQSSQDYSADDQGAGDQGADDQGAGDQGAGDQGADDQGADDQGADDQGAFASGSGSGGYNSGYNSGTQPVGDAQSRPDGWYNDPWASESVEFASGTLVRLKLELEDEYATPI</sequence>
<dbReference type="EMBL" id="JAKWBI020000334">
    <property type="protein sequence ID" value="KAJ2896401.1"/>
    <property type="molecule type" value="Genomic_DNA"/>
</dbReference>
<dbReference type="Proteomes" id="UP001201980">
    <property type="component" value="Unassembled WGS sequence"/>
</dbReference>
<evidence type="ECO:0000313" key="3">
    <source>
        <dbReference type="Proteomes" id="UP001201980"/>
    </source>
</evidence>
<evidence type="ECO:0000256" key="1">
    <source>
        <dbReference type="SAM" id="MobiDB-lite"/>
    </source>
</evidence>
<feature type="compositionally biased region" description="Acidic residues" evidence="1">
    <location>
        <begin position="166"/>
        <end position="177"/>
    </location>
</feature>
<dbReference type="AlphaFoldDB" id="A0AAD5RK34"/>
<protein>
    <submittedName>
        <fullName evidence="2">Uncharacterized protein</fullName>
    </submittedName>
</protein>
<evidence type="ECO:0000313" key="2">
    <source>
        <dbReference type="EMBL" id="KAJ2896401.1"/>
    </source>
</evidence>
<keyword evidence="3" id="KW-1185">Reference proteome</keyword>
<reference evidence="2" key="1">
    <citation type="submission" date="2022-07" db="EMBL/GenBank/DDBJ databases">
        <title>Draft genome sequence of Zalerion maritima ATCC 34329, a (micro)plastics degrading marine fungus.</title>
        <authorList>
            <person name="Paco A."/>
            <person name="Goncalves M.F.M."/>
            <person name="Rocha-Santos T.A.P."/>
            <person name="Alves A."/>
        </authorList>
    </citation>
    <scope>NUCLEOTIDE SEQUENCE</scope>
    <source>
        <strain evidence="2">ATCC 34329</strain>
    </source>
</reference>
<comment type="caution">
    <text evidence="2">The sequence shown here is derived from an EMBL/GenBank/DDBJ whole genome shotgun (WGS) entry which is preliminary data.</text>
</comment>
<gene>
    <name evidence="2" type="ORF">MKZ38_005585</name>
</gene>